<dbReference type="EMBL" id="CM055752">
    <property type="protein sequence ID" value="KAJ7992404.1"/>
    <property type="molecule type" value="Genomic_DNA"/>
</dbReference>
<accession>A0ACC2FLY4</accession>
<evidence type="ECO:0000313" key="1">
    <source>
        <dbReference type="EMBL" id="KAJ7992404.1"/>
    </source>
</evidence>
<gene>
    <name evidence="1" type="ORF">DPEC_G00278190</name>
</gene>
<name>A0ACC2FLY4_DALPE</name>
<comment type="caution">
    <text evidence="1">The sequence shown here is derived from an EMBL/GenBank/DDBJ whole genome shotgun (WGS) entry which is preliminary data.</text>
</comment>
<dbReference type="Proteomes" id="UP001157502">
    <property type="component" value="Chromosome 25"/>
</dbReference>
<reference evidence="1" key="1">
    <citation type="submission" date="2021-05" db="EMBL/GenBank/DDBJ databases">
        <authorList>
            <person name="Pan Q."/>
            <person name="Jouanno E."/>
            <person name="Zahm M."/>
            <person name="Klopp C."/>
            <person name="Cabau C."/>
            <person name="Louis A."/>
            <person name="Berthelot C."/>
            <person name="Parey E."/>
            <person name="Roest Crollius H."/>
            <person name="Montfort J."/>
            <person name="Robinson-Rechavi M."/>
            <person name="Bouchez O."/>
            <person name="Lampietro C."/>
            <person name="Lopez Roques C."/>
            <person name="Donnadieu C."/>
            <person name="Postlethwait J."/>
            <person name="Bobe J."/>
            <person name="Dillon D."/>
            <person name="Chandos A."/>
            <person name="von Hippel F."/>
            <person name="Guiguen Y."/>
        </authorList>
    </citation>
    <scope>NUCLEOTIDE SEQUENCE</scope>
    <source>
        <strain evidence="1">YG-Jan2019</strain>
    </source>
</reference>
<proteinExistence type="predicted"/>
<protein>
    <submittedName>
        <fullName evidence="1">Uncharacterized protein</fullName>
    </submittedName>
</protein>
<evidence type="ECO:0000313" key="2">
    <source>
        <dbReference type="Proteomes" id="UP001157502"/>
    </source>
</evidence>
<keyword evidence="2" id="KW-1185">Reference proteome</keyword>
<sequence length="201" mass="22992">MLTNKLLTLVLVVQPGRVLLGMKKRGFGVGKWNGFGGKVQPGETIEEAARRELLEESGLTVDALAKIGNIKFEFVGETEVLDVHIFRADSYNGEPTESDEMRPQWFDSDKIPFSEMWADDILWFPLMFQKKKFLGYFKFQGQDLIIDQKLEEVESLKDNQTVSTPGSSTLCHALFRSPLSPCDRPDTTFIRWMHILHSRHN</sequence>
<organism evidence="1 2">
    <name type="scientific">Dallia pectoralis</name>
    <name type="common">Alaska blackfish</name>
    <dbReference type="NCBI Taxonomy" id="75939"/>
    <lineage>
        <taxon>Eukaryota</taxon>
        <taxon>Metazoa</taxon>
        <taxon>Chordata</taxon>
        <taxon>Craniata</taxon>
        <taxon>Vertebrata</taxon>
        <taxon>Euteleostomi</taxon>
        <taxon>Actinopterygii</taxon>
        <taxon>Neopterygii</taxon>
        <taxon>Teleostei</taxon>
        <taxon>Protacanthopterygii</taxon>
        <taxon>Esociformes</taxon>
        <taxon>Umbridae</taxon>
        <taxon>Dallia</taxon>
    </lineage>
</organism>